<dbReference type="AlphaFoldDB" id="A0A1Y2HLH0"/>
<evidence type="ECO:0000256" key="1">
    <source>
        <dbReference type="SAM" id="MobiDB-lite"/>
    </source>
</evidence>
<accession>A0A1Y2HLH0</accession>
<gene>
    <name evidence="2" type="ORF">BCR44DRAFT_1435589</name>
</gene>
<feature type="compositionally biased region" description="Basic residues" evidence="1">
    <location>
        <begin position="293"/>
        <end position="310"/>
    </location>
</feature>
<reference evidence="2 3" key="1">
    <citation type="submission" date="2016-07" db="EMBL/GenBank/DDBJ databases">
        <title>Pervasive Adenine N6-methylation of Active Genes in Fungi.</title>
        <authorList>
            <consortium name="DOE Joint Genome Institute"/>
            <person name="Mondo S.J."/>
            <person name="Dannebaum R.O."/>
            <person name="Kuo R.C."/>
            <person name="Labutti K."/>
            <person name="Haridas S."/>
            <person name="Kuo A."/>
            <person name="Salamov A."/>
            <person name="Ahrendt S.R."/>
            <person name="Lipzen A."/>
            <person name="Sullivan W."/>
            <person name="Andreopoulos W.B."/>
            <person name="Clum A."/>
            <person name="Lindquist E."/>
            <person name="Daum C."/>
            <person name="Ramamoorthy G.K."/>
            <person name="Gryganskyi A."/>
            <person name="Culley D."/>
            <person name="Magnuson J.K."/>
            <person name="James T.Y."/>
            <person name="O'Malley M.A."/>
            <person name="Stajich J.E."/>
            <person name="Spatafora J.W."/>
            <person name="Visel A."/>
            <person name="Grigoriev I.V."/>
        </authorList>
    </citation>
    <scope>NUCLEOTIDE SEQUENCE [LARGE SCALE GENOMIC DNA]</scope>
    <source>
        <strain evidence="2 3">PL171</strain>
    </source>
</reference>
<sequence length="340" mass="37849">MPCTFATWADFWSLHPTLKAAFDIRPGGNATNYRTLLGLKEHLGLNSPSGLPYYRRPLDTTKFPDAKSGRFTPVHLIDWFNKRLKSHWPSAEKGGGKTLFLTLREMHFQALLTIALHAMSAVTHVETEVAGVRINTLAFPKQATEAGRVDVVFETDKQHVYALELKLVRDLELYPHELLLAMDQARSYTSLQLASRANPCNNFRSFALVLTWDPLDQVPQVVLAPRSAKRTDNQPGCLPYVDVLSREPLPGHLPKDAAFDSMIDMLVNAGKIGQATEDALRRRYEQGELLAKVRSRTQGRGGRRGGRGGKRGGGQQQPTLTVPEHVLLLELVQELVDSGL</sequence>
<dbReference type="EMBL" id="MCFL01000026">
    <property type="protein sequence ID" value="ORZ34681.1"/>
    <property type="molecule type" value="Genomic_DNA"/>
</dbReference>
<feature type="region of interest" description="Disordered" evidence="1">
    <location>
        <begin position="292"/>
        <end position="320"/>
    </location>
</feature>
<dbReference type="Proteomes" id="UP000193411">
    <property type="component" value="Unassembled WGS sequence"/>
</dbReference>
<proteinExistence type="predicted"/>
<keyword evidence="3" id="KW-1185">Reference proteome</keyword>
<organism evidence="2 3">
    <name type="scientific">Catenaria anguillulae PL171</name>
    <dbReference type="NCBI Taxonomy" id="765915"/>
    <lineage>
        <taxon>Eukaryota</taxon>
        <taxon>Fungi</taxon>
        <taxon>Fungi incertae sedis</taxon>
        <taxon>Blastocladiomycota</taxon>
        <taxon>Blastocladiomycetes</taxon>
        <taxon>Blastocladiales</taxon>
        <taxon>Catenariaceae</taxon>
        <taxon>Catenaria</taxon>
    </lineage>
</organism>
<evidence type="ECO:0000313" key="3">
    <source>
        <dbReference type="Proteomes" id="UP000193411"/>
    </source>
</evidence>
<feature type="non-terminal residue" evidence="2">
    <location>
        <position position="340"/>
    </location>
</feature>
<evidence type="ECO:0000313" key="2">
    <source>
        <dbReference type="EMBL" id="ORZ34681.1"/>
    </source>
</evidence>
<comment type="caution">
    <text evidence="2">The sequence shown here is derived from an EMBL/GenBank/DDBJ whole genome shotgun (WGS) entry which is preliminary data.</text>
</comment>
<name>A0A1Y2HLH0_9FUNG</name>
<protein>
    <submittedName>
        <fullName evidence="2">Uncharacterized protein</fullName>
    </submittedName>
</protein>